<dbReference type="RefSeq" id="WP_395117286.1">
    <property type="nucleotide sequence ID" value="NZ_JBIMSO010000069.1"/>
</dbReference>
<dbReference type="InterPro" id="IPR050922">
    <property type="entry name" value="LytR/CpsA/Psr_CW_biosynth"/>
</dbReference>
<dbReference type="EMBL" id="JBIMSO010000069">
    <property type="protein sequence ID" value="MFH5211097.1"/>
    <property type="molecule type" value="Genomic_DNA"/>
</dbReference>
<evidence type="ECO:0000313" key="6">
    <source>
        <dbReference type="Proteomes" id="UP001609175"/>
    </source>
</evidence>
<organism evidence="5 6">
    <name type="scientific">Antrihabitans spumae</name>
    <dbReference type="NCBI Taxonomy" id="3373370"/>
    <lineage>
        <taxon>Bacteria</taxon>
        <taxon>Bacillati</taxon>
        <taxon>Actinomycetota</taxon>
        <taxon>Actinomycetes</taxon>
        <taxon>Mycobacteriales</taxon>
        <taxon>Nocardiaceae</taxon>
        <taxon>Antrihabitans</taxon>
    </lineage>
</organism>
<feature type="compositionally biased region" description="Basic and acidic residues" evidence="2">
    <location>
        <begin position="36"/>
        <end position="47"/>
    </location>
</feature>
<keyword evidence="3" id="KW-0472">Membrane</keyword>
<evidence type="ECO:0000256" key="1">
    <source>
        <dbReference type="ARBA" id="ARBA00006068"/>
    </source>
</evidence>
<keyword evidence="3" id="KW-1133">Transmembrane helix</keyword>
<keyword evidence="3" id="KW-0812">Transmembrane</keyword>
<feature type="domain" description="Cell envelope-related transcriptional attenuator" evidence="4">
    <location>
        <begin position="230"/>
        <end position="371"/>
    </location>
</feature>
<comment type="similarity">
    <text evidence="1">Belongs to the LytR/CpsA/Psr (LCP) family.</text>
</comment>
<sequence>MNGDFFSDEPGRQPPPRRSPPPRQGPPPRQQPPPPRRPDPEETEFVRRPSVRPPTPQAWSQAPQQPNYQPPQPPPRQAQPPRPPAGPPPGYRPPERNDGVRYAPTQQPERFTERPPRYAASPPPPPPPRRSTGPTGPPPRPPRARKRRSPWRWVRRILLLPFILLLVLIGITVYIVTLPLEKVDALVDYPGRVADTPGTNWLLVGSDSRTGLTPEEEQALATGGDTGPERTDTIILIHLPKSGPAVMVSIPRDSYLAIPGNGTDKVNASFAIGGPALLVQTIEGATGVHIDHYAQIGFDGFAGLVDSLGGVDMCLDQPIDDPLAGINLPGGCQKLNGAEALGVVRSRATPLADLDRINRQRQFMSALLKKSTSPTTLLNPFKLLPFAKGTVESLMVDRGDGMTDLARLGWALRGEMITTTVPISGFEDVDGSGNVLLWDDARAAQFFGALANDEPIPPELITTGP</sequence>
<evidence type="ECO:0000259" key="4">
    <source>
        <dbReference type="Pfam" id="PF03816"/>
    </source>
</evidence>
<gene>
    <name evidence="5" type="ORF">ACHIPZ_23215</name>
</gene>
<evidence type="ECO:0000313" key="5">
    <source>
        <dbReference type="EMBL" id="MFH5211097.1"/>
    </source>
</evidence>
<feature type="compositionally biased region" description="Pro residues" evidence="2">
    <location>
        <begin position="68"/>
        <end position="92"/>
    </location>
</feature>
<comment type="caution">
    <text evidence="5">The sequence shown here is derived from an EMBL/GenBank/DDBJ whole genome shotgun (WGS) entry which is preliminary data.</text>
</comment>
<dbReference type="InterPro" id="IPR004474">
    <property type="entry name" value="LytR_CpsA_psr"/>
</dbReference>
<evidence type="ECO:0000256" key="3">
    <source>
        <dbReference type="SAM" id="Phobius"/>
    </source>
</evidence>
<dbReference type="PANTHER" id="PTHR33392">
    <property type="entry name" value="POLYISOPRENYL-TEICHOIC ACID--PEPTIDOGLYCAN TEICHOIC ACID TRANSFERASE TAGU"/>
    <property type="match status" value="1"/>
</dbReference>
<dbReference type="PANTHER" id="PTHR33392:SF6">
    <property type="entry name" value="POLYISOPRENYL-TEICHOIC ACID--PEPTIDOGLYCAN TEICHOIC ACID TRANSFERASE TAGU"/>
    <property type="match status" value="1"/>
</dbReference>
<dbReference type="Proteomes" id="UP001609175">
    <property type="component" value="Unassembled WGS sequence"/>
</dbReference>
<feature type="transmembrane region" description="Helical" evidence="3">
    <location>
        <begin position="153"/>
        <end position="176"/>
    </location>
</feature>
<feature type="region of interest" description="Disordered" evidence="2">
    <location>
        <begin position="1"/>
        <end position="148"/>
    </location>
</feature>
<dbReference type="Pfam" id="PF03816">
    <property type="entry name" value="LytR_cpsA_psr"/>
    <property type="match status" value="1"/>
</dbReference>
<name>A0ABW7JSW4_9NOCA</name>
<feature type="compositionally biased region" description="Pro residues" evidence="2">
    <location>
        <begin position="121"/>
        <end position="141"/>
    </location>
</feature>
<dbReference type="Gene3D" id="3.40.630.190">
    <property type="entry name" value="LCP protein"/>
    <property type="match status" value="1"/>
</dbReference>
<accession>A0ABW7JSW4</accession>
<proteinExistence type="inferred from homology"/>
<evidence type="ECO:0000256" key="2">
    <source>
        <dbReference type="SAM" id="MobiDB-lite"/>
    </source>
</evidence>
<reference evidence="5 6" key="1">
    <citation type="submission" date="2024-10" db="EMBL/GenBank/DDBJ databases">
        <authorList>
            <person name="Riesco R."/>
        </authorList>
    </citation>
    <scope>NUCLEOTIDE SEQUENCE [LARGE SCALE GENOMIC DNA]</scope>
    <source>
        <strain evidence="5 6">NCIMB 15449</strain>
    </source>
</reference>
<dbReference type="NCBIfam" id="TIGR00350">
    <property type="entry name" value="lytR_cpsA_psr"/>
    <property type="match status" value="1"/>
</dbReference>
<protein>
    <submittedName>
        <fullName evidence="5">LCP family protein</fullName>
    </submittedName>
</protein>
<feature type="compositionally biased region" description="Pro residues" evidence="2">
    <location>
        <begin position="12"/>
        <end position="35"/>
    </location>
</feature>